<dbReference type="NCBIfam" id="TIGR03725">
    <property type="entry name" value="T6A_YeaZ"/>
    <property type="match status" value="1"/>
</dbReference>
<dbReference type="Pfam" id="PF00814">
    <property type="entry name" value="TsaD"/>
    <property type="match status" value="1"/>
</dbReference>
<evidence type="ECO:0000259" key="1">
    <source>
        <dbReference type="Pfam" id="PF00814"/>
    </source>
</evidence>
<evidence type="ECO:0000313" key="2">
    <source>
        <dbReference type="EMBL" id="GAN52814.1"/>
    </source>
</evidence>
<evidence type="ECO:0000313" key="3">
    <source>
        <dbReference type="Proteomes" id="UP000032679"/>
    </source>
</evidence>
<dbReference type="STRING" id="1231623.Tasa_002_094"/>
<dbReference type="InterPro" id="IPR043129">
    <property type="entry name" value="ATPase_NBD"/>
</dbReference>
<gene>
    <name evidence="2" type="ORF">Tasa_002_094</name>
</gene>
<organism evidence="2 3">
    <name type="scientific">Tanticharoenia sakaeratensis NBRC 103193</name>
    <dbReference type="NCBI Taxonomy" id="1231623"/>
    <lineage>
        <taxon>Bacteria</taxon>
        <taxon>Pseudomonadati</taxon>
        <taxon>Pseudomonadota</taxon>
        <taxon>Alphaproteobacteria</taxon>
        <taxon>Acetobacterales</taxon>
        <taxon>Acetobacteraceae</taxon>
        <taxon>Tanticharoenia</taxon>
    </lineage>
</organism>
<reference evidence="2 3" key="1">
    <citation type="submission" date="2012-10" db="EMBL/GenBank/DDBJ databases">
        <title>Genome sequencing of Tanticharoenia sakaeratensis NBRC 103193.</title>
        <authorList>
            <person name="Azuma Y."/>
            <person name="Hadano H."/>
            <person name="Hirakawa H."/>
            <person name="Matsushita K."/>
        </authorList>
    </citation>
    <scope>NUCLEOTIDE SEQUENCE [LARGE SCALE GENOMIC DNA]</scope>
    <source>
        <strain evidence="2 3">NBRC 103193</strain>
    </source>
</reference>
<protein>
    <recommendedName>
        <fullName evidence="1">Gcp-like domain-containing protein</fullName>
    </recommendedName>
</protein>
<dbReference type="EMBL" id="BALE01000002">
    <property type="protein sequence ID" value="GAN52814.1"/>
    <property type="molecule type" value="Genomic_DNA"/>
</dbReference>
<sequence>MSARGGVLVLNAAPAGAEADVLVALVGADGRVEASEEAHGLGAADGIAIMARSVLNAVPPPERIVVVTGPGSFTGLRASIALAHGLAFGLDVALLGVSVGRACAAVDESEAPWVCLSLARRGRVFCERSEGAVTAFAPERVVDQKWPAGTVIHGDAQAIVSEELAAVRGWRLSGIRRPDAAAILRAADYWPSSDVVPLYIDPPEAKPPAAGLRPAPV</sequence>
<proteinExistence type="predicted"/>
<dbReference type="Gene3D" id="3.30.420.40">
    <property type="match status" value="2"/>
</dbReference>
<dbReference type="GO" id="GO:0002949">
    <property type="term" value="P:tRNA threonylcarbamoyladenosine modification"/>
    <property type="evidence" value="ECO:0007669"/>
    <property type="project" value="InterPro"/>
</dbReference>
<dbReference type="Proteomes" id="UP000032679">
    <property type="component" value="Unassembled WGS sequence"/>
</dbReference>
<dbReference type="SUPFAM" id="SSF53067">
    <property type="entry name" value="Actin-like ATPase domain"/>
    <property type="match status" value="1"/>
</dbReference>
<dbReference type="AlphaFoldDB" id="A0A0D6MGR1"/>
<dbReference type="InterPro" id="IPR022496">
    <property type="entry name" value="T6A_TsaB"/>
</dbReference>
<dbReference type="InterPro" id="IPR000905">
    <property type="entry name" value="Gcp-like_dom"/>
</dbReference>
<accession>A0A0D6MGR1</accession>
<comment type="caution">
    <text evidence="2">The sequence shown here is derived from an EMBL/GenBank/DDBJ whole genome shotgun (WGS) entry which is preliminary data.</text>
</comment>
<feature type="domain" description="Gcp-like" evidence="1">
    <location>
        <begin position="62"/>
        <end position="131"/>
    </location>
</feature>
<name>A0A0D6MGR1_9PROT</name>
<keyword evidence="3" id="KW-1185">Reference proteome</keyword>